<keyword evidence="5 7" id="KW-1133">Transmembrane helix</keyword>
<accession>A0AAE1AYW5</accession>
<dbReference type="SUPFAM" id="SSF81321">
    <property type="entry name" value="Family A G protein-coupled receptor-like"/>
    <property type="match status" value="1"/>
</dbReference>
<keyword evidence="3 7" id="KW-0812">Transmembrane</keyword>
<keyword evidence="6 7" id="KW-0472">Membrane</keyword>
<dbReference type="PANTHER" id="PTHR24372:SF77">
    <property type="entry name" value="G-PROTEIN COUPLED RECEPTORS FAMILY 1 PROFILE DOMAIN-CONTAINING PROTEIN"/>
    <property type="match status" value="1"/>
</dbReference>
<dbReference type="AlphaFoldDB" id="A0AAE1AYW5"/>
<evidence type="ECO:0000256" key="4">
    <source>
        <dbReference type="ARBA" id="ARBA00022737"/>
    </source>
</evidence>
<organism evidence="9 10">
    <name type="scientific">Elysia crispata</name>
    <name type="common">lettuce slug</name>
    <dbReference type="NCBI Taxonomy" id="231223"/>
    <lineage>
        <taxon>Eukaryota</taxon>
        <taxon>Metazoa</taxon>
        <taxon>Spiralia</taxon>
        <taxon>Lophotrochozoa</taxon>
        <taxon>Mollusca</taxon>
        <taxon>Gastropoda</taxon>
        <taxon>Heterobranchia</taxon>
        <taxon>Euthyneura</taxon>
        <taxon>Panpulmonata</taxon>
        <taxon>Sacoglossa</taxon>
        <taxon>Placobranchoidea</taxon>
        <taxon>Plakobranchidae</taxon>
        <taxon>Elysia</taxon>
    </lineage>
</organism>
<protein>
    <recommendedName>
        <fullName evidence="8">G-protein coupled receptors family 1 profile domain-containing protein</fullName>
    </recommendedName>
</protein>
<feature type="transmembrane region" description="Helical" evidence="7">
    <location>
        <begin position="169"/>
        <end position="190"/>
    </location>
</feature>
<comment type="subcellular location">
    <subcellularLocation>
        <location evidence="1">Membrane</location>
    </subcellularLocation>
</comment>
<name>A0AAE1AYW5_9GAST</name>
<dbReference type="Pfam" id="PF00001">
    <property type="entry name" value="7tm_1"/>
    <property type="match status" value="1"/>
</dbReference>
<dbReference type="GO" id="GO:0008528">
    <property type="term" value="F:G protein-coupled peptide receptor activity"/>
    <property type="evidence" value="ECO:0007669"/>
    <property type="project" value="TreeGrafter"/>
</dbReference>
<feature type="domain" description="G-protein coupled receptors family 1 profile" evidence="8">
    <location>
        <begin position="88"/>
        <end position="282"/>
    </location>
</feature>
<dbReference type="Proteomes" id="UP001283361">
    <property type="component" value="Unassembled WGS sequence"/>
</dbReference>
<evidence type="ECO:0000256" key="5">
    <source>
        <dbReference type="ARBA" id="ARBA00022989"/>
    </source>
</evidence>
<feature type="transmembrane region" description="Helical" evidence="7">
    <location>
        <begin position="88"/>
        <end position="108"/>
    </location>
</feature>
<evidence type="ECO:0000256" key="3">
    <source>
        <dbReference type="ARBA" id="ARBA00022692"/>
    </source>
</evidence>
<reference evidence="9" key="1">
    <citation type="journal article" date="2023" name="G3 (Bethesda)">
        <title>A reference genome for the long-term kleptoplast-retaining sea slug Elysia crispata morphotype clarki.</title>
        <authorList>
            <person name="Eastman K.E."/>
            <person name="Pendleton A.L."/>
            <person name="Shaikh M.A."/>
            <person name="Suttiyut T."/>
            <person name="Ogas R."/>
            <person name="Tomko P."/>
            <person name="Gavelis G."/>
            <person name="Widhalm J.R."/>
            <person name="Wisecaver J.H."/>
        </authorList>
    </citation>
    <scope>NUCLEOTIDE SEQUENCE</scope>
    <source>
        <strain evidence="9">ECLA1</strain>
    </source>
</reference>
<evidence type="ECO:0000256" key="6">
    <source>
        <dbReference type="ARBA" id="ARBA00023136"/>
    </source>
</evidence>
<evidence type="ECO:0000259" key="8">
    <source>
        <dbReference type="PROSITE" id="PS50262"/>
    </source>
</evidence>
<evidence type="ECO:0000256" key="7">
    <source>
        <dbReference type="SAM" id="Phobius"/>
    </source>
</evidence>
<evidence type="ECO:0000256" key="1">
    <source>
        <dbReference type="ARBA" id="ARBA00004370"/>
    </source>
</evidence>
<feature type="transmembrane region" description="Helical" evidence="7">
    <location>
        <begin position="230"/>
        <end position="251"/>
    </location>
</feature>
<gene>
    <name evidence="9" type="ORF">RRG08_008441</name>
</gene>
<dbReference type="PANTHER" id="PTHR24372">
    <property type="entry name" value="GLYCOPROTEIN HORMONE RECEPTOR"/>
    <property type="match status" value="1"/>
</dbReference>
<evidence type="ECO:0000256" key="2">
    <source>
        <dbReference type="ARBA" id="ARBA00022614"/>
    </source>
</evidence>
<keyword evidence="2" id="KW-0433">Leucine-rich repeat</keyword>
<comment type="caution">
    <text evidence="9">The sequence shown here is derived from an EMBL/GenBank/DDBJ whole genome shotgun (WGS) entry which is preliminary data.</text>
</comment>
<keyword evidence="4" id="KW-0677">Repeat</keyword>
<dbReference type="GO" id="GO:0009755">
    <property type="term" value="P:hormone-mediated signaling pathway"/>
    <property type="evidence" value="ECO:0007669"/>
    <property type="project" value="TreeGrafter"/>
</dbReference>
<evidence type="ECO:0000313" key="10">
    <source>
        <dbReference type="Proteomes" id="UP001283361"/>
    </source>
</evidence>
<dbReference type="PROSITE" id="PS50262">
    <property type="entry name" value="G_PROTEIN_RECEP_F1_2"/>
    <property type="match status" value="1"/>
</dbReference>
<feature type="transmembrane region" description="Helical" evidence="7">
    <location>
        <begin position="129"/>
        <end position="149"/>
    </location>
</feature>
<proteinExistence type="predicted"/>
<sequence>MPSSSARPRIPSHVCHFPADQAVFSCTDLVRESPFRVIFAISLQTKLCLLLYRPDLVRESPFRVIFAISLQTKLCLLLYRPAGTKATVSSIASNVFILLMTVGRYLAVHYPFGELRFNTWTTTDVGSEAWLFGISLASLPLLPFAQNWFEYSNSSMCLGLPVTSEQLPVWQYFTSLLLHFIFCSFCSSNLHRARYARKLKETSKRTRRNLNPQRQLHQDLRMQEIAIAKLLSFAVIIYFICWFHIISLGLVTLAGLDIGEADYRWLAVTVLPSNSTLNPWLSPCQPSRRR</sequence>
<dbReference type="InterPro" id="IPR017452">
    <property type="entry name" value="GPCR_Rhodpsn_7TM"/>
</dbReference>
<dbReference type="GO" id="GO:0007189">
    <property type="term" value="P:adenylate cyclase-activating G protein-coupled receptor signaling pathway"/>
    <property type="evidence" value="ECO:0007669"/>
    <property type="project" value="TreeGrafter"/>
</dbReference>
<dbReference type="GO" id="GO:0005886">
    <property type="term" value="C:plasma membrane"/>
    <property type="evidence" value="ECO:0007669"/>
    <property type="project" value="TreeGrafter"/>
</dbReference>
<keyword evidence="10" id="KW-1185">Reference proteome</keyword>
<evidence type="ECO:0000313" key="9">
    <source>
        <dbReference type="EMBL" id="KAK3796670.1"/>
    </source>
</evidence>
<dbReference type="Gene3D" id="1.20.1070.10">
    <property type="entry name" value="Rhodopsin 7-helix transmembrane proteins"/>
    <property type="match status" value="1"/>
</dbReference>
<dbReference type="InterPro" id="IPR000276">
    <property type="entry name" value="GPCR_Rhodpsn"/>
</dbReference>
<dbReference type="EMBL" id="JAWDGP010000856">
    <property type="protein sequence ID" value="KAK3796670.1"/>
    <property type="molecule type" value="Genomic_DNA"/>
</dbReference>